<evidence type="ECO:0000256" key="1">
    <source>
        <dbReference type="ARBA" id="ARBA00008226"/>
    </source>
</evidence>
<reference evidence="5 6" key="1">
    <citation type="journal article" date="2016" name="Nat. Commun.">
        <title>Thousands of microbial genomes shed light on interconnected biogeochemical processes in an aquifer system.</title>
        <authorList>
            <person name="Anantharaman K."/>
            <person name="Brown C.T."/>
            <person name="Hug L.A."/>
            <person name="Sharon I."/>
            <person name="Castelle C.J."/>
            <person name="Probst A.J."/>
            <person name="Thomas B.C."/>
            <person name="Singh A."/>
            <person name="Wilkins M.J."/>
            <person name="Karaoz U."/>
            <person name="Brodie E.L."/>
            <person name="Williams K.H."/>
            <person name="Hubbard S.S."/>
            <person name="Banfield J.F."/>
        </authorList>
    </citation>
    <scope>NUCLEOTIDE SEQUENCE [LARGE SCALE GENOMIC DNA]</scope>
</reference>
<dbReference type="AlphaFoldDB" id="A0A1F6FIL3"/>
<proteinExistence type="inferred from homology"/>
<evidence type="ECO:0000259" key="4">
    <source>
        <dbReference type="Pfam" id="PF03129"/>
    </source>
</evidence>
<sequence>MDLSTTEFSKRAVATCEHFGFRHQSLFRHLPECRDCTVKLEHNASALDKRKDGVGGLIANGFAAYAEEKLNALTEPVFYYNLEPVPRTGEVALSLHIFGVEKSIAEAILIQTIRSLLQDSGLRNQTVRINSLGDNDSQVRYTRELTNFLKRRVNDIPREARELMKDHVTLSLQHLIEKSHPLVQKCPSPLEHLTDQSRRHFREIVEYLDMSETPYEIDPRLIGHYHCWNDAIFTIDQNDELGNLLPEQPFKIQGGRYSAFFERHSKTRVPAVGAVVILQGKRSPARLPRPHQQNPIISIIQLGFGPKVRSLLLIDQLRKIGINLHQDLASDSLSAQLRAAETRGALYTIIIGQKEYVDGTVILRDMLGRNQESVPMNELPARLKKIKVA</sequence>
<dbReference type="GO" id="GO:0004821">
    <property type="term" value="F:histidine-tRNA ligase activity"/>
    <property type="evidence" value="ECO:0007669"/>
    <property type="project" value="TreeGrafter"/>
</dbReference>
<dbReference type="PANTHER" id="PTHR43707">
    <property type="entry name" value="HISTIDYL-TRNA SYNTHETASE"/>
    <property type="match status" value="1"/>
</dbReference>
<dbReference type="InterPro" id="IPR004154">
    <property type="entry name" value="Anticodon-bd"/>
</dbReference>
<dbReference type="InterPro" id="IPR036621">
    <property type="entry name" value="Anticodon-bd_dom_sf"/>
</dbReference>
<protein>
    <recommendedName>
        <fullName evidence="3">Histidyl-tRNA synthetase</fullName>
    </recommendedName>
</protein>
<name>A0A1F6FIL3_9BACT</name>
<dbReference type="EMBL" id="MFMS01000005">
    <property type="protein sequence ID" value="OGG85702.1"/>
    <property type="molecule type" value="Genomic_DNA"/>
</dbReference>
<evidence type="ECO:0000313" key="5">
    <source>
        <dbReference type="EMBL" id="OGG85702.1"/>
    </source>
</evidence>
<dbReference type="SUPFAM" id="SSF55681">
    <property type="entry name" value="Class II aaRS and biotin synthetases"/>
    <property type="match status" value="1"/>
</dbReference>
<dbReference type="GO" id="GO:0006427">
    <property type="term" value="P:histidyl-tRNA aminoacylation"/>
    <property type="evidence" value="ECO:0007669"/>
    <property type="project" value="TreeGrafter"/>
</dbReference>
<dbReference type="GO" id="GO:0005737">
    <property type="term" value="C:cytoplasm"/>
    <property type="evidence" value="ECO:0007669"/>
    <property type="project" value="InterPro"/>
</dbReference>
<evidence type="ECO:0000313" key="6">
    <source>
        <dbReference type="Proteomes" id="UP000177395"/>
    </source>
</evidence>
<dbReference type="InterPro" id="IPR045864">
    <property type="entry name" value="aa-tRNA-synth_II/BPL/LPL"/>
</dbReference>
<dbReference type="Gene3D" id="3.40.50.800">
    <property type="entry name" value="Anticodon-binding domain"/>
    <property type="match status" value="1"/>
</dbReference>
<dbReference type="Gene3D" id="3.30.930.10">
    <property type="entry name" value="Bira Bifunctional Protein, Domain 2"/>
    <property type="match status" value="1"/>
</dbReference>
<dbReference type="Pfam" id="PF03129">
    <property type="entry name" value="HGTP_anticodon"/>
    <property type="match status" value="1"/>
</dbReference>
<keyword evidence="2" id="KW-0030">Aminoacyl-tRNA synthetase</keyword>
<dbReference type="STRING" id="1798531.A2392_02770"/>
<comment type="caution">
    <text evidence="5">The sequence shown here is derived from an EMBL/GenBank/DDBJ whole genome shotgun (WGS) entry which is preliminary data.</text>
</comment>
<dbReference type="Proteomes" id="UP000177395">
    <property type="component" value="Unassembled WGS sequence"/>
</dbReference>
<accession>A0A1F6FIL3</accession>
<evidence type="ECO:0000256" key="3">
    <source>
        <dbReference type="ARBA" id="ARBA00030619"/>
    </source>
</evidence>
<evidence type="ECO:0000256" key="2">
    <source>
        <dbReference type="ARBA" id="ARBA00023146"/>
    </source>
</evidence>
<dbReference type="PANTHER" id="PTHR43707:SF1">
    <property type="entry name" value="HISTIDINE--TRNA LIGASE, MITOCHONDRIAL-RELATED"/>
    <property type="match status" value="1"/>
</dbReference>
<organism evidence="5 6">
    <name type="scientific">Candidatus Kaiserbacteria bacterium RIFOXYB1_FULL_46_14</name>
    <dbReference type="NCBI Taxonomy" id="1798531"/>
    <lineage>
        <taxon>Bacteria</taxon>
        <taxon>Candidatus Kaiseribacteriota</taxon>
    </lineage>
</organism>
<gene>
    <name evidence="5" type="ORF">A2392_02770</name>
</gene>
<feature type="domain" description="Anticodon-binding" evidence="4">
    <location>
        <begin position="315"/>
        <end position="385"/>
    </location>
</feature>
<keyword evidence="2" id="KW-0436">Ligase</keyword>
<dbReference type="InterPro" id="IPR004516">
    <property type="entry name" value="HisRS/HisZ"/>
</dbReference>
<dbReference type="SUPFAM" id="SSF52954">
    <property type="entry name" value="Class II aaRS ABD-related"/>
    <property type="match status" value="1"/>
</dbReference>
<comment type="similarity">
    <text evidence="1">Belongs to the class-II aminoacyl-tRNA synthetase family.</text>
</comment>